<comment type="caution">
    <text evidence="1">The sequence shown here is derived from an EMBL/GenBank/DDBJ whole genome shotgun (WGS) entry which is preliminary data.</text>
</comment>
<evidence type="ECO:0000313" key="2">
    <source>
        <dbReference type="Proteomes" id="UP000708208"/>
    </source>
</evidence>
<evidence type="ECO:0000313" key="1">
    <source>
        <dbReference type="EMBL" id="CAG7818433.1"/>
    </source>
</evidence>
<dbReference type="Proteomes" id="UP000708208">
    <property type="component" value="Unassembled WGS sequence"/>
</dbReference>
<reference evidence="1" key="1">
    <citation type="submission" date="2021-06" db="EMBL/GenBank/DDBJ databases">
        <authorList>
            <person name="Hodson N. C."/>
            <person name="Mongue J. A."/>
            <person name="Jaron S. K."/>
        </authorList>
    </citation>
    <scope>NUCLEOTIDE SEQUENCE</scope>
</reference>
<organism evidence="1 2">
    <name type="scientific">Allacma fusca</name>
    <dbReference type="NCBI Taxonomy" id="39272"/>
    <lineage>
        <taxon>Eukaryota</taxon>
        <taxon>Metazoa</taxon>
        <taxon>Ecdysozoa</taxon>
        <taxon>Arthropoda</taxon>
        <taxon>Hexapoda</taxon>
        <taxon>Collembola</taxon>
        <taxon>Symphypleona</taxon>
        <taxon>Sminthuridae</taxon>
        <taxon>Allacma</taxon>
    </lineage>
</organism>
<gene>
    <name evidence="1" type="ORF">AFUS01_LOCUS28939</name>
</gene>
<dbReference type="AlphaFoldDB" id="A0A8J2L9N6"/>
<dbReference type="OrthoDB" id="6042561at2759"/>
<protein>
    <submittedName>
        <fullName evidence="1">Uncharacterized protein</fullName>
    </submittedName>
</protein>
<keyword evidence="2" id="KW-1185">Reference proteome</keyword>
<sequence>MINSEVIDGRRKYVLTAYFYDPKTICSSNHDAASVRNNNGFGTALYFQNGPTINTLMVAPTTRPEAASQWDAKNCTEMVPNWLFYDENNDLKGFGFTVPGCDPSPRFQHPPGAIVKYVSGSQCAERVANTVLFSNINVYLGPVRDTLNDCNKGFLDTIQKVFLERVKYMCSLTLLTRAVNCSVVGFPNA</sequence>
<dbReference type="EMBL" id="CAJVCH010420835">
    <property type="protein sequence ID" value="CAG7818433.1"/>
    <property type="molecule type" value="Genomic_DNA"/>
</dbReference>
<name>A0A8J2L9N6_9HEXA</name>
<proteinExistence type="predicted"/>
<accession>A0A8J2L9N6</accession>